<organism evidence="2 4">
    <name type="scientific">Cucumis melo var. makuwa</name>
    <name type="common">Oriental melon</name>
    <dbReference type="NCBI Taxonomy" id="1194695"/>
    <lineage>
        <taxon>Eukaryota</taxon>
        <taxon>Viridiplantae</taxon>
        <taxon>Streptophyta</taxon>
        <taxon>Embryophyta</taxon>
        <taxon>Tracheophyta</taxon>
        <taxon>Spermatophyta</taxon>
        <taxon>Magnoliopsida</taxon>
        <taxon>eudicotyledons</taxon>
        <taxon>Gunneridae</taxon>
        <taxon>Pentapetalae</taxon>
        <taxon>rosids</taxon>
        <taxon>fabids</taxon>
        <taxon>Cucurbitales</taxon>
        <taxon>Cucurbitaceae</taxon>
        <taxon>Benincaseae</taxon>
        <taxon>Cucumis</taxon>
    </lineage>
</organism>
<dbReference type="InterPro" id="IPR043502">
    <property type="entry name" value="DNA/RNA_pol_sf"/>
</dbReference>
<dbReference type="Pfam" id="PF07727">
    <property type="entry name" value="RVT_2"/>
    <property type="match status" value="1"/>
</dbReference>
<accession>A0A5A7UKQ0</accession>
<dbReference type="SUPFAM" id="SSF56672">
    <property type="entry name" value="DNA/RNA polymerases"/>
    <property type="match status" value="1"/>
</dbReference>
<dbReference type="OrthoDB" id="128382at2759"/>
<dbReference type="EMBL" id="SSTE01008862">
    <property type="protein sequence ID" value="KAA0054255.1"/>
    <property type="molecule type" value="Genomic_DNA"/>
</dbReference>
<dbReference type="InterPro" id="IPR013103">
    <property type="entry name" value="RVT_2"/>
</dbReference>
<dbReference type="EMBL" id="SSTD01008722">
    <property type="protein sequence ID" value="TYK15013.1"/>
    <property type="molecule type" value="Genomic_DNA"/>
</dbReference>
<evidence type="ECO:0000313" key="2">
    <source>
        <dbReference type="EMBL" id="KAA0054255.1"/>
    </source>
</evidence>
<gene>
    <name evidence="3" type="ORF">E5676_scaffold45G00470</name>
    <name evidence="2" type="ORF">E6C27_scaffold131G002100</name>
</gene>
<reference evidence="4 5" key="1">
    <citation type="submission" date="2019-08" db="EMBL/GenBank/DDBJ databases">
        <title>Draft genome sequences of two oriental melons (Cucumis melo L. var makuwa).</title>
        <authorList>
            <person name="Kwon S.-Y."/>
        </authorList>
    </citation>
    <scope>NUCLEOTIDE SEQUENCE [LARGE SCALE GENOMIC DNA]</scope>
    <source>
        <strain evidence="5">cv. Chang Bougi</strain>
        <strain evidence="4">cv. SW 3</strain>
        <tissue evidence="2">Leaf</tissue>
    </source>
</reference>
<dbReference type="Proteomes" id="UP000321393">
    <property type="component" value="Unassembled WGS sequence"/>
</dbReference>
<sequence>MSPHPEFETQFNNQGYNQGHFDQTLFTKVSKAGKIAVLIVYVDDIVLSGDDTDEIVQLKKMEFEFEIKYLRNLKLFLEMEIDRSKEGISESQRKYTLDLLAETGMLGCRPADKLIKFNAKLKKSDNRVPNDKEKYKRLVGKFIYLSHTRLDISYVVSIDS</sequence>
<proteinExistence type="predicted"/>
<evidence type="ECO:0000259" key="1">
    <source>
        <dbReference type="Pfam" id="PF07727"/>
    </source>
</evidence>
<comment type="caution">
    <text evidence="2">The sequence shown here is derived from an EMBL/GenBank/DDBJ whole genome shotgun (WGS) entry which is preliminary data.</text>
</comment>
<name>A0A5A7UKQ0_CUCMM</name>
<dbReference type="Proteomes" id="UP000321947">
    <property type="component" value="Unassembled WGS sequence"/>
</dbReference>
<evidence type="ECO:0000313" key="3">
    <source>
        <dbReference type="EMBL" id="TYK15013.1"/>
    </source>
</evidence>
<protein>
    <submittedName>
        <fullName evidence="2 3">Mitochondrial protein</fullName>
    </submittedName>
</protein>
<dbReference type="AlphaFoldDB" id="A0A5A7UKQ0"/>
<feature type="domain" description="Reverse transcriptase Ty1/copia-type" evidence="1">
    <location>
        <begin position="11"/>
        <end position="110"/>
    </location>
</feature>
<evidence type="ECO:0000313" key="5">
    <source>
        <dbReference type="Proteomes" id="UP000321947"/>
    </source>
</evidence>
<evidence type="ECO:0000313" key="4">
    <source>
        <dbReference type="Proteomes" id="UP000321393"/>
    </source>
</evidence>